<evidence type="ECO:0000256" key="1">
    <source>
        <dbReference type="SAM" id="MobiDB-lite"/>
    </source>
</evidence>
<evidence type="ECO:0000313" key="4">
    <source>
        <dbReference type="Proteomes" id="UP000076722"/>
    </source>
</evidence>
<dbReference type="InterPro" id="IPR002190">
    <property type="entry name" value="MHD_dom"/>
</dbReference>
<reference evidence="3 4" key="1">
    <citation type="journal article" date="2016" name="Mol. Biol. Evol.">
        <title>Comparative Genomics of Early-Diverging Mushroom-Forming Fungi Provides Insights into the Origins of Lignocellulose Decay Capabilities.</title>
        <authorList>
            <person name="Nagy L.G."/>
            <person name="Riley R."/>
            <person name="Tritt A."/>
            <person name="Adam C."/>
            <person name="Daum C."/>
            <person name="Floudas D."/>
            <person name="Sun H."/>
            <person name="Yadav J.S."/>
            <person name="Pangilinan J."/>
            <person name="Larsson K.H."/>
            <person name="Matsuura K."/>
            <person name="Barry K."/>
            <person name="Labutti K."/>
            <person name="Kuo R."/>
            <person name="Ohm R.A."/>
            <person name="Bhattacharya S.S."/>
            <person name="Shirouzu T."/>
            <person name="Yoshinaga Y."/>
            <person name="Martin F.M."/>
            <person name="Grigoriev I.V."/>
            <person name="Hibbett D.S."/>
        </authorList>
    </citation>
    <scope>NUCLEOTIDE SEQUENCE [LARGE SCALE GENOMIC DNA]</scope>
    <source>
        <strain evidence="3 4">HHB9708</strain>
    </source>
</reference>
<dbReference type="PANTHER" id="PTHR11736">
    <property type="entry name" value="MELANOMA-ASSOCIATED ANTIGEN MAGE ANTIGEN"/>
    <property type="match status" value="1"/>
</dbReference>
<dbReference type="AlphaFoldDB" id="A0A164NG36"/>
<accession>A0A164NG36</accession>
<feature type="compositionally biased region" description="Basic residues" evidence="1">
    <location>
        <begin position="1"/>
        <end position="10"/>
    </location>
</feature>
<feature type="domain" description="MAGE" evidence="2">
    <location>
        <begin position="49"/>
        <end position="306"/>
    </location>
</feature>
<dbReference type="Proteomes" id="UP000076722">
    <property type="component" value="Unassembled WGS sequence"/>
</dbReference>
<proteinExistence type="predicted"/>
<dbReference type="OrthoDB" id="205198at2759"/>
<feature type="region of interest" description="Disordered" evidence="1">
    <location>
        <begin position="320"/>
        <end position="372"/>
    </location>
</feature>
<protein>
    <submittedName>
        <fullName evidence="3">MAGE-domain-containing protein</fullName>
    </submittedName>
</protein>
<feature type="compositionally biased region" description="Basic and acidic residues" evidence="1">
    <location>
        <begin position="342"/>
        <end position="362"/>
    </location>
</feature>
<dbReference type="STRING" id="1314777.A0A164NG36"/>
<feature type="compositionally biased region" description="Acidic residues" evidence="1">
    <location>
        <begin position="322"/>
        <end position="332"/>
    </location>
</feature>
<feature type="region of interest" description="Disordered" evidence="1">
    <location>
        <begin position="262"/>
        <end position="284"/>
    </location>
</feature>
<dbReference type="Gene3D" id="1.10.10.1210">
    <property type="entry name" value="MAGE homology domain, winged helix WH2 motif"/>
    <property type="match status" value="1"/>
</dbReference>
<evidence type="ECO:0000259" key="2">
    <source>
        <dbReference type="SMART" id="SM01373"/>
    </source>
</evidence>
<dbReference type="InterPro" id="IPR041898">
    <property type="entry name" value="MAGE_WH1"/>
</dbReference>
<dbReference type="InterPro" id="IPR037445">
    <property type="entry name" value="MAGE"/>
</dbReference>
<feature type="region of interest" description="Disordered" evidence="1">
    <location>
        <begin position="105"/>
        <end position="129"/>
    </location>
</feature>
<name>A0A164NG36_9AGAM</name>
<sequence length="372" mass="41757">MAPNGRSRKHREPEPTQATQEEPEVELDGGDDDEPATAYEAEEKKAQQLVRLALFTEYKRGLLKRDEINKRVLGTGTRSFNHVFERAQTILRKTFGMELFEVQTRAERDSADKEKDGESSRRGKKGPTSSKAYILRSTLDAALIEAANIKDDKINAEENRITQDAEHNSEDEDDYGPEGTLFAWRHADHLGSIGVLYVILALILVNGKELPDMQLRGYLKHLHLPANASLSFPIYTVRPSKPPTIETLLTLFQKQSYLDKEKTSAAGGNTGKKGRPSAAAGNDDGDAAFQWKWGPRALAEISEKAVAEFVVDFMLEKRRGEIEEEEEEDNITDAERAKRRKAKEDKLQKIKDHMTESVRRDAGGTLADYTAD</sequence>
<dbReference type="PANTHER" id="PTHR11736:SF14">
    <property type="entry name" value="NSE3 HOMOLOG, SMC5-SMC6 COMPLEX COMPONENT"/>
    <property type="match status" value="1"/>
</dbReference>
<feature type="compositionally biased region" description="Basic and acidic residues" evidence="1">
    <location>
        <begin position="105"/>
        <end position="121"/>
    </location>
</feature>
<organism evidence="3 4">
    <name type="scientific">Sistotremastrum niveocremeum HHB9708</name>
    <dbReference type="NCBI Taxonomy" id="1314777"/>
    <lineage>
        <taxon>Eukaryota</taxon>
        <taxon>Fungi</taxon>
        <taxon>Dikarya</taxon>
        <taxon>Basidiomycota</taxon>
        <taxon>Agaricomycotina</taxon>
        <taxon>Agaricomycetes</taxon>
        <taxon>Sistotremastrales</taxon>
        <taxon>Sistotremastraceae</taxon>
        <taxon>Sertulicium</taxon>
        <taxon>Sertulicium niveocremeum</taxon>
    </lineage>
</organism>
<feature type="compositionally biased region" description="Acidic residues" evidence="1">
    <location>
        <begin position="21"/>
        <end position="35"/>
    </location>
</feature>
<feature type="region of interest" description="Disordered" evidence="1">
    <location>
        <begin position="1"/>
        <end position="37"/>
    </location>
</feature>
<dbReference type="Pfam" id="PF01454">
    <property type="entry name" value="MAGE"/>
    <property type="match status" value="1"/>
</dbReference>
<gene>
    <name evidence="3" type="ORF">SISNIDRAFT_470710</name>
</gene>
<keyword evidence="4" id="KW-1185">Reference proteome</keyword>
<dbReference type="InterPro" id="IPR041899">
    <property type="entry name" value="MAGE_WH2"/>
</dbReference>
<dbReference type="EMBL" id="KV419445">
    <property type="protein sequence ID" value="KZS87674.1"/>
    <property type="molecule type" value="Genomic_DNA"/>
</dbReference>
<dbReference type="GO" id="GO:0005634">
    <property type="term" value="C:nucleus"/>
    <property type="evidence" value="ECO:0007669"/>
    <property type="project" value="TreeGrafter"/>
</dbReference>
<dbReference type="Gene3D" id="1.10.10.1200">
    <property type="entry name" value="MAGE homology domain, winged helix WH1 motif"/>
    <property type="match status" value="1"/>
</dbReference>
<dbReference type="SMART" id="SM01373">
    <property type="entry name" value="MAGE"/>
    <property type="match status" value="1"/>
</dbReference>
<evidence type="ECO:0000313" key="3">
    <source>
        <dbReference type="EMBL" id="KZS87674.1"/>
    </source>
</evidence>
<dbReference type="GO" id="GO:0006281">
    <property type="term" value="P:DNA repair"/>
    <property type="evidence" value="ECO:0007669"/>
    <property type="project" value="TreeGrafter"/>
</dbReference>